<organism evidence="2 3">
    <name type="scientific">Aotus nancymaae</name>
    <name type="common">Ma's night monkey</name>
    <dbReference type="NCBI Taxonomy" id="37293"/>
    <lineage>
        <taxon>Eukaryota</taxon>
        <taxon>Metazoa</taxon>
        <taxon>Chordata</taxon>
        <taxon>Craniata</taxon>
        <taxon>Vertebrata</taxon>
        <taxon>Euteleostomi</taxon>
        <taxon>Mammalia</taxon>
        <taxon>Eutheria</taxon>
        <taxon>Euarchontoglires</taxon>
        <taxon>Primates</taxon>
        <taxon>Haplorrhini</taxon>
        <taxon>Platyrrhini</taxon>
        <taxon>Aotidae</taxon>
        <taxon>Aotus</taxon>
    </lineage>
</organism>
<evidence type="ECO:0000313" key="2">
    <source>
        <dbReference type="Ensembl" id="ENSANAP00000005041.1"/>
    </source>
</evidence>
<name>A0A2K5C8M3_AOTNA</name>
<dbReference type="AlphaFoldDB" id="A0A2K5C8M3"/>
<evidence type="ECO:0008006" key="4">
    <source>
        <dbReference type="Google" id="ProtNLM"/>
    </source>
</evidence>
<reference evidence="2" key="1">
    <citation type="submission" date="2025-08" db="UniProtKB">
        <authorList>
            <consortium name="Ensembl"/>
        </authorList>
    </citation>
    <scope>IDENTIFICATION</scope>
</reference>
<feature type="region of interest" description="Disordered" evidence="1">
    <location>
        <begin position="18"/>
        <end position="47"/>
    </location>
</feature>
<feature type="compositionally biased region" description="Low complexity" evidence="1">
    <location>
        <begin position="19"/>
        <end position="29"/>
    </location>
</feature>
<evidence type="ECO:0000256" key="1">
    <source>
        <dbReference type="SAM" id="MobiDB-lite"/>
    </source>
</evidence>
<sequence length="47" mass="5617">GADSSEEKFYRRLGRYGGYPSYPQLYQQPPYQPPYQPQPNPYQPYPF</sequence>
<protein>
    <recommendedName>
        <fullName evidence="4">Statherin</fullName>
    </recommendedName>
</protein>
<accession>A0A2K5C8M3</accession>
<feature type="compositionally biased region" description="Pro residues" evidence="1">
    <location>
        <begin position="30"/>
        <end position="47"/>
    </location>
</feature>
<keyword evidence="3" id="KW-1185">Reference proteome</keyword>
<dbReference type="Proteomes" id="UP000233020">
    <property type="component" value="Unplaced"/>
</dbReference>
<reference evidence="2" key="2">
    <citation type="submission" date="2025-09" db="UniProtKB">
        <authorList>
            <consortium name="Ensembl"/>
        </authorList>
    </citation>
    <scope>IDENTIFICATION</scope>
</reference>
<proteinExistence type="predicted"/>
<dbReference type="Ensembl" id="ENSANAT00000022799.1">
    <property type="protein sequence ID" value="ENSANAP00000005041.1"/>
    <property type="gene ID" value="ENSANAG00000020619.1"/>
</dbReference>
<evidence type="ECO:0000313" key="3">
    <source>
        <dbReference type="Proteomes" id="UP000233020"/>
    </source>
</evidence>